<dbReference type="AlphaFoldDB" id="A0A9P5T905"/>
<evidence type="ECO:0000259" key="3">
    <source>
        <dbReference type="Pfam" id="PF20153"/>
    </source>
</evidence>
<reference evidence="4" key="1">
    <citation type="submission" date="2019-10" db="EMBL/GenBank/DDBJ databases">
        <authorList>
            <consortium name="DOE Joint Genome Institute"/>
            <person name="Kuo A."/>
            <person name="Miyauchi S."/>
            <person name="Kiss E."/>
            <person name="Drula E."/>
            <person name="Kohler A."/>
            <person name="Sanchez-Garcia M."/>
            <person name="Andreopoulos B."/>
            <person name="Barry K.W."/>
            <person name="Bonito G."/>
            <person name="Buee M."/>
            <person name="Carver A."/>
            <person name="Chen C."/>
            <person name="Cichocki N."/>
            <person name="Clum A."/>
            <person name="Culley D."/>
            <person name="Crous P.W."/>
            <person name="Fauchery L."/>
            <person name="Girlanda M."/>
            <person name="Hayes R."/>
            <person name="Keri Z."/>
            <person name="LaButti K."/>
            <person name="Lipzen A."/>
            <person name="Lombard V."/>
            <person name="Magnuson J."/>
            <person name="Maillard F."/>
            <person name="Morin E."/>
            <person name="Murat C."/>
            <person name="Nolan M."/>
            <person name="Ohm R."/>
            <person name="Pangilinan J."/>
            <person name="Pereira M."/>
            <person name="Perotto S."/>
            <person name="Peter M."/>
            <person name="Riley R."/>
            <person name="Sitrit Y."/>
            <person name="Stielow B."/>
            <person name="Szollosi G."/>
            <person name="Zifcakova L."/>
            <person name="Stursova M."/>
            <person name="Spatafora J.W."/>
            <person name="Tedersoo L."/>
            <person name="Vaario L.-M."/>
            <person name="Yamada A."/>
            <person name="Yan M."/>
            <person name="Wang P."/>
            <person name="Xu J."/>
            <person name="Bruns T."/>
            <person name="Baldrian P."/>
            <person name="Vilgalys R."/>
            <person name="Henrissat B."/>
            <person name="Grigoriev I.V."/>
            <person name="Hibbett D."/>
            <person name="Nagy L.G."/>
            <person name="Martin F.M."/>
        </authorList>
    </citation>
    <scope>NUCLEOTIDE SEQUENCE</scope>
    <source>
        <strain evidence="4">Prilba</strain>
    </source>
</reference>
<evidence type="ECO:0000313" key="4">
    <source>
        <dbReference type="EMBL" id="KAF8480313.1"/>
    </source>
</evidence>
<feature type="region of interest" description="Disordered" evidence="1">
    <location>
        <begin position="620"/>
        <end position="770"/>
    </location>
</feature>
<dbReference type="EMBL" id="WHVB01000008">
    <property type="protein sequence ID" value="KAF8480313.1"/>
    <property type="molecule type" value="Genomic_DNA"/>
</dbReference>
<feature type="compositionally biased region" description="Pro residues" evidence="1">
    <location>
        <begin position="644"/>
        <end position="673"/>
    </location>
</feature>
<proteinExistence type="predicted"/>
<feature type="transmembrane region" description="Helical" evidence="2">
    <location>
        <begin position="181"/>
        <end position="205"/>
    </location>
</feature>
<keyword evidence="2" id="KW-1133">Transmembrane helix</keyword>
<feature type="compositionally biased region" description="Polar residues" evidence="1">
    <location>
        <begin position="620"/>
        <end position="640"/>
    </location>
</feature>
<feature type="transmembrane region" description="Helical" evidence="2">
    <location>
        <begin position="217"/>
        <end position="237"/>
    </location>
</feature>
<gene>
    <name evidence="4" type="ORF">DFH94DRAFT_470251</name>
</gene>
<protein>
    <recommendedName>
        <fullName evidence="3">DUF6535 domain-containing protein</fullName>
    </recommendedName>
</protein>
<evidence type="ECO:0000256" key="2">
    <source>
        <dbReference type="SAM" id="Phobius"/>
    </source>
</evidence>
<dbReference type="InterPro" id="IPR045338">
    <property type="entry name" value="DUF6535"/>
</dbReference>
<keyword evidence="2" id="KW-0472">Membrane</keyword>
<feature type="transmembrane region" description="Helical" evidence="2">
    <location>
        <begin position="154"/>
        <end position="175"/>
    </location>
</feature>
<dbReference type="Proteomes" id="UP000759537">
    <property type="component" value="Unassembled WGS sequence"/>
</dbReference>
<comment type="caution">
    <text evidence="4">The sequence shown here is derived from an EMBL/GenBank/DDBJ whole genome shotgun (WGS) entry which is preliminary data.</text>
</comment>
<evidence type="ECO:0000256" key="1">
    <source>
        <dbReference type="SAM" id="MobiDB-lite"/>
    </source>
</evidence>
<keyword evidence="2" id="KW-0812">Transmembrane</keyword>
<evidence type="ECO:0000313" key="5">
    <source>
        <dbReference type="Proteomes" id="UP000759537"/>
    </source>
</evidence>
<name>A0A9P5T905_9AGAM</name>
<reference evidence="4" key="2">
    <citation type="journal article" date="2020" name="Nat. Commun.">
        <title>Large-scale genome sequencing of mycorrhizal fungi provides insights into the early evolution of symbiotic traits.</title>
        <authorList>
            <person name="Miyauchi S."/>
            <person name="Kiss E."/>
            <person name="Kuo A."/>
            <person name="Drula E."/>
            <person name="Kohler A."/>
            <person name="Sanchez-Garcia M."/>
            <person name="Morin E."/>
            <person name="Andreopoulos B."/>
            <person name="Barry K.W."/>
            <person name="Bonito G."/>
            <person name="Buee M."/>
            <person name="Carver A."/>
            <person name="Chen C."/>
            <person name="Cichocki N."/>
            <person name="Clum A."/>
            <person name="Culley D."/>
            <person name="Crous P.W."/>
            <person name="Fauchery L."/>
            <person name="Girlanda M."/>
            <person name="Hayes R.D."/>
            <person name="Keri Z."/>
            <person name="LaButti K."/>
            <person name="Lipzen A."/>
            <person name="Lombard V."/>
            <person name="Magnuson J."/>
            <person name="Maillard F."/>
            <person name="Murat C."/>
            <person name="Nolan M."/>
            <person name="Ohm R.A."/>
            <person name="Pangilinan J."/>
            <person name="Pereira M.F."/>
            <person name="Perotto S."/>
            <person name="Peter M."/>
            <person name="Pfister S."/>
            <person name="Riley R."/>
            <person name="Sitrit Y."/>
            <person name="Stielow J.B."/>
            <person name="Szollosi G."/>
            <person name="Zifcakova L."/>
            <person name="Stursova M."/>
            <person name="Spatafora J.W."/>
            <person name="Tedersoo L."/>
            <person name="Vaario L.M."/>
            <person name="Yamada A."/>
            <person name="Yan M."/>
            <person name="Wang P."/>
            <person name="Xu J."/>
            <person name="Bruns T."/>
            <person name="Baldrian P."/>
            <person name="Vilgalys R."/>
            <person name="Dunand C."/>
            <person name="Henrissat B."/>
            <person name="Grigoriev I.V."/>
            <person name="Hibbett D."/>
            <person name="Nagy L.G."/>
            <person name="Martin F.M."/>
        </authorList>
    </citation>
    <scope>NUCLEOTIDE SEQUENCE</scope>
    <source>
        <strain evidence="4">Prilba</strain>
    </source>
</reference>
<dbReference type="Pfam" id="PF20153">
    <property type="entry name" value="DUF6535"/>
    <property type="match status" value="1"/>
</dbReference>
<feature type="transmembrane region" description="Helical" evidence="2">
    <location>
        <begin position="21"/>
        <end position="43"/>
    </location>
</feature>
<feature type="transmembrane region" description="Helical" evidence="2">
    <location>
        <begin position="89"/>
        <end position="112"/>
    </location>
</feature>
<feature type="domain" description="DUF6535" evidence="3">
    <location>
        <begin position="2"/>
        <end position="175"/>
    </location>
</feature>
<feature type="compositionally biased region" description="Polar residues" evidence="1">
    <location>
        <begin position="676"/>
        <end position="714"/>
    </location>
</feature>
<sequence>MYLERAEAQDQKMTDRWKADADGILVFTGLFSATVATFIGVSVQDLRPNSQDTSAFYLANIYQILADANVSVPPTLATPPPFSPTSSAVWVNSLWFLSLVMGLTCALLATLLQQWARRYLWVTQPACTPHRRSRMRSFFAEGVDKLHLPLAVEALPALLHCSLLLFFVGLVIFLVNIHHTVFTIVLWWVGLCTSAYVCITFMPIFRQDSPYYTPLTLSVWYIVNSFLYVLFGLLSWLERFHFYNYDTWLRFVHFKTLYLRRLLGGVIKAAEETAQGLGSGIDGRALSWTFDWLDEDLDLERFFAAIPGFCRSKIVVDPLGAFIKPNDRKLSSTLIQFMERTLSSSLISESVKQSRIAICRMVVDATSLSASRQILDRVLLGTWNELLYSIDFGLSARRWGNCGNPLTHFRAKCVVALVVAHLQERDGRWQSLASDQLGVSRSVLQLYLMHGNSVLLANLISITQAIFLYHSENGDWPLFYGVSLRTLEMASRFDPKRALPELQHGFCDLWNRLVRTAWNDNDPHTRSTTVRMLQRIRNVYIALHEGIDTSAATLSNYTDDDDPILNQASSYPLCNSHSHISTLTPLYPALPFSEAAAHTTKDTTHTPAISPMLQQASRSALLTSSPVTVSHSPQGATASLSDPPIQPPSVFPTTDPPPAAYKPPSPSRLPPTPSTVRHTIQHASSDSAAIPSSNAHFGSASVSPTPTSSISAPQATPVPAHAMTARVTDLPTPAEAMSGPDQPRPSGSHIAMLTPRADEDMGAFDANDKR</sequence>
<organism evidence="4 5">
    <name type="scientific">Russula ochroleuca</name>
    <dbReference type="NCBI Taxonomy" id="152965"/>
    <lineage>
        <taxon>Eukaryota</taxon>
        <taxon>Fungi</taxon>
        <taxon>Dikarya</taxon>
        <taxon>Basidiomycota</taxon>
        <taxon>Agaricomycotina</taxon>
        <taxon>Agaricomycetes</taxon>
        <taxon>Russulales</taxon>
        <taxon>Russulaceae</taxon>
        <taxon>Russula</taxon>
    </lineage>
</organism>
<accession>A0A9P5T905</accession>
<keyword evidence="5" id="KW-1185">Reference proteome</keyword>
<dbReference type="OrthoDB" id="3260105at2759"/>